<dbReference type="GO" id="GO:0046983">
    <property type="term" value="F:protein dimerization activity"/>
    <property type="evidence" value="ECO:0007669"/>
    <property type="project" value="InterPro"/>
</dbReference>
<dbReference type="PANTHER" id="PTHR13864:SF15">
    <property type="entry name" value="T-CELL ACUTE LYMPHOCYTIC LEUKEMIA PROTEIN 1 HOMOLOG-RELATED"/>
    <property type="match status" value="1"/>
</dbReference>
<name>A0AAW0N2M4_9GOBI</name>
<dbReference type="Gene3D" id="4.10.280.10">
    <property type="entry name" value="Helix-loop-helix DNA-binding domain"/>
    <property type="match status" value="1"/>
</dbReference>
<dbReference type="Proteomes" id="UP001460270">
    <property type="component" value="Unassembled WGS sequence"/>
</dbReference>
<sequence length="150" mass="17736">MLHGELQCLDDFSRSPERFATLKFRACPYETSSRNVHGGKSRAVTNGRERWRQQNVNGAFTELRSLIPTHPPERKLSKNQILRLATRYIRFLGQVLQDQDQEQHQDQDQDQDKDRTKTSIKRMIWTRIRITTSTKSKIWIMIWIRAGIRA</sequence>
<feature type="domain" description="BHLH" evidence="5">
    <location>
        <begin position="40"/>
        <end position="92"/>
    </location>
</feature>
<dbReference type="GO" id="GO:0000981">
    <property type="term" value="F:DNA-binding transcription factor activity, RNA polymerase II-specific"/>
    <property type="evidence" value="ECO:0007669"/>
    <property type="project" value="InterPro"/>
</dbReference>
<dbReference type="SMART" id="SM00353">
    <property type="entry name" value="HLH"/>
    <property type="match status" value="1"/>
</dbReference>
<dbReference type="GO" id="GO:0000978">
    <property type="term" value="F:RNA polymerase II cis-regulatory region sequence-specific DNA binding"/>
    <property type="evidence" value="ECO:0007669"/>
    <property type="project" value="TreeGrafter"/>
</dbReference>
<evidence type="ECO:0000256" key="1">
    <source>
        <dbReference type="ARBA" id="ARBA00023015"/>
    </source>
</evidence>
<keyword evidence="3" id="KW-0804">Transcription</keyword>
<dbReference type="PROSITE" id="PS50888">
    <property type="entry name" value="BHLH"/>
    <property type="match status" value="1"/>
</dbReference>
<organism evidence="6 7">
    <name type="scientific">Mugilogobius chulae</name>
    <name type="common">yellowstripe goby</name>
    <dbReference type="NCBI Taxonomy" id="88201"/>
    <lineage>
        <taxon>Eukaryota</taxon>
        <taxon>Metazoa</taxon>
        <taxon>Chordata</taxon>
        <taxon>Craniata</taxon>
        <taxon>Vertebrata</taxon>
        <taxon>Euteleostomi</taxon>
        <taxon>Actinopterygii</taxon>
        <taxon>Neopterygii</taxon>
        <taxon>Teleostei</taxon>
        <taxon>Neoteleostei</taxon>
        <taxon>Acanthomorphata</taxon>
        <taxon>Gobiaria</taxon>
        <taxon>Gobiiformes</taxon>
        <taxon>Gobioidei</taxon>
        <taxon>Gobiidae</taxon>
        <taxon>Gobionellinae</taxon>
        <taxon>Mugilogobius</taxon>
    </lineage>
</organism>
<gene>
    <name evidence="6" type="ORF">WMY93_024293</name>
</gene>
<comment type="caution">
    <text evidence="6">The sequence shown here is derived from an EMBL/GenBank/DDBJ whole genome shotgun (WGS) entry which is preliminary data.</text>
</comment>
<evidence type="ECO:0000256" key="2">
    <source>
        <dbReference type="ARBA" id="ARBA00023125"/>
    </source>
</evidence>
<dbReference type="InterPro" id="IPR040238">
    <property type="entry name" value="TAL-like"/>
</dbReference>
<dbReference type="SUPFAM" id="SSF47459">
    <property type="entry name" value="HLH, helix-loop-helix DNA-binding domain"/>
    <property type="match status" value="1"/>
</dbReference>
<evidence type="ECO:0000259" key="5">
    <source>
        <dbReference type="PROSITE" id="PS50888"/>
    </source>
</evidence>
<keyword evidence="7" id="KW-1185">Reference proteome</keyword>
<accession>A0AAW0N2M4</accession>
<dbReference type="FunFam" id="4.10.280.10:FF:000015">
    <property type="entry name" value="T-cell acute lymphocytic leukemia 1"/>
    <property type="match status" value="1"/>
</dbReference>
<dbReference type="InterPro" id="IPR036638">
    <property type="entry name" value="HLH_DNA-bd_sf"/>
</dbReference>
<dbReference type="PANTHER" id="PTHR13864">
    <property type="entry name" value="T-CELL ACUTE LYMPHOCYTIC LEUKEMIA/STEM CELL LEUKEMIA-RELATED"/>
    <property type="match status" value="1"/>
</dbReference>
<evidence type="ECO:0000256" key="3">
    <source>
        <dbReference type="ARBA" id="ARBA00023163"/>
    </source>
</evidence>
<dbReference type="InterPro" id="IPR011598">
    <property type="entry name" value="bHLH_dom"/>
</dbReference>
<keyword evidence="2" id="KW-0238">DNA-binding</keyword>
<dbReference type="AlphaFoldDB" id="A0AAW0N2M4"/>
<proteinExistence type="predicted"/>
<keyword evidence="1" id="KW-0805">Transcription regulation</keyword>
<evidence type="ECO:0000313" key="7">
    <source>
        <dbReference type="Proteomes" id="UP001460270"/>
    </source>
</evidence>
<dbReference type="Pfam" id="PF00010">
    <property type="entry name" value="HLH"/>
    <property type="match status" value="1"/>
</dbReference>
<reference evidence="7" key="1">
    <citation type="submission" date="2024-04" db="EMBL/GenBank/DDBJ databases">
        <title>Salinicola lusitanus LLJ914,a marine bacterium isolated from the Okinawa Trough.</title>
        <authorList>
            <person name="Li J."/>
        </authorList>
    </citation>
    <scope>NUCLEOTIDE SEQUENCE [LARGE SCALE GENOMIC DNA]</scope>
</reference>
<dbReference type="EMBL" id="JBBPFD010000018">
    <property type="protein sequence ID" value="KAK7888733.1"/>
    <property type="molecule type" value="Genomic_DNA"/>
</dbReference>
<protein>
    <recommendedName>
        <fullName evidence="4">Stem cell protein</fullName>
    </recommendedName>
</protein>
<evidence type="ECO:0000256" key="4">
    <source>
        <dbReference type="ARBA" id="ARBA00075195"/>
    </source>
</evidence>
<evidence type="ECO:0000313" key="6">
    <source>
        <dbReference type="EMBL" id="KAK7888733.1"/>
    </source>
</evidence>